<dbReference type="Pfam" id="PF00583">
    <property type="entry name" value="Acetyltransf_1"/>
    <property type="match status" value="1"/>
</dbReference>
<dbReference type="InterPro" id="IPR016181">
    <property type="entry name" value="Acyl_CoA_acyltransferase"/>
</dbReference>
<dbReference type="Proteomes" id="UP000766570">
    <property type="component" value="Unassembled WGS sequence"/>
</dbReference>
<accession>A0ABS4WC06</accession>
<evidence type="ECO:0000256" key="1">
    <source>
        <dbReference type="ARBA" id="ARBA00022679"/>
    </source>
</evidence>
<dbReference type="Gene3D" id="3.40.630.30">
    <property type="match status" value="1"/>
</dbReference>
<comment type="caution">
    <text evidence="4">The sequence shown here is derived from an EMBL/GenBank/DDBJ whole genome shotgun (WGS) entry which is preliminary data.</text>
</comment>
<dbReference type="PROSITE" id="PS51186">
    <property type="entry name" value="GNAT"/>
    <property type="match status" value="1"/>
</dbReference>
<feature type="domain" description="N-acetyltransferase" evidence="3">
    <location>
        <begin position="14"/>
        <end position="161"/>
    </location>
</feature>
<name>A0ABS4WC06_9MICC</name>
<organism evidence="4 5">
    <name type="scientific">Paeniglutamicibacter psychrophenolicus</name>
    <dbReference type="NCBI Taxonomy" id="257454"/>
    <lineage>
        <taxon>Bacteria</taxon>
        <taxon>Bacillati</taxon>
        <taxon>Actinomycetota</taxon>
        <taxon>Actinomycetes</taxon>
        <taxon>Micrococcales</taxon>
        <taxon>Micrococcaceae</taxon>
        <taxon>Paeniglutamicibacter</taxon>
    </lineage>
</organism>
<dbReference type="PANTHER" id="PTHR43877:SF2">
    <property type="entry name" value="AMINOALKYLPHOSPHONATE N-ACETYLTRANSFERASE-RELATED"/>
    <property type="match status" value="1"/>
</dbReference>
<keyword evidence="5" id="KW-1185">Reference proteome</keyword>
<gene>
    <name evidence="4" type="ORF">JOF46_001602</name>
</gene>
<reference evidence="4 5" key="1">
    <citation type="submission" date="2021-03" db="EMBL/GenBank/DDBJ databases">
        <title>Sequencing the genomes of 1000 actinobacteria strains.</title>
        <authorList>
            <person name="Klenk H.-P."/>
        </authorList>
    </citation>
    <scope>NUCLEOTIDE SEQUENCE [LARGE SCALE GENOMIC DNA]</scope>
    <source>
        <strain evidence="4 5">DSM 15454</strain>
    </source>
</reference>
<evidence type="ECO:0000313" key="4">
    <source>
        <dbReference type="EMBL" id="MBP2373690.1"/>
    </source>
</evidence>
<dbReference type="SUPFAM" id="SSF55729">
    <property type="entry name" value="Acyl-CoA N-acyltransferases (Nat)"/>
    <property type="match status" value="1"/>
</dbReference>
<dbReference type="InterPro" id="IPR050832">
    <property type="entry name" value="Bact_Acetyltransf"/>
</dbReference>
<evidence type="ECO:0000256" key="2">
    <source>
        <dbReference type="ARBA" id="ARBA00023315"/>
    </source>
</evidence>
<keyword evidence="2" id="KW-0012">Acyltransferase</keyword>
<evidence type="ECO:0000259" key="3">
    <source>
        <dbReference type="PROSITE" id="PS51186"/>
    </source>
</evidence>
<proteinExistence type="predicted"/>
<sequence length="161" mass="17748">MKHLARLEVPGLEVAVRDAARADLPALLSMLADDQLGATRDAPRDDSGPYLAAFEAIERDPAHRLLVCEHAGQVIAMLQLSLIPGLSRRGAWRAQIEAVRTHADYRGRGVGRKFLQWCIGYARSQGCSLVQLTTDKSRADAHRFYAELGFTASHEGMKLQL</sequence>
<dbReference type="RefSeq" id="WP_342592396.1">
    <property type="nucleotide sequence ID" value="NZ_BAAAMI010000011.1"/>
</dbReference>
<keyword evidence="1" id="KW-0808">Transferase</keyword>
<dbReference type="PANTHER" id="PTHR43877">
    <property type="entry name" value="AMINOALKYLPHOSPHONATE N-ACETYLTRANSFERASE-RELATED-RELATED"/>
    <property type="match status" value="1"/>
</dbReference>
<dbReference type="InterPro" id="IPR000182">
    <property type="entry name" value="GNAT_dom"/>
</dbReference>
<evidence type="ECO:0000313" key="5">
    <source>
        <dbReference type="Proteomes" id="UP000766570"/>
    </source>
</evidence>
<dbReference type="CDD" id="cd04301">
    <property type="entry name" value="NAT_SF"/>
    <property type="match status" value="1"/>
</dbReference>
<dbReference type="EMBL" id="JAGIOE010000001">
    <property type="protein sequence ID" value="MBP2373690.1"/>
    <property type="molecule type" value="Genomic_DNA"/>
</dbReference>
<protein>
    <submittedName>
        <fullName evidence="4">GNAT superfamily N-acetyltransferase</fullName>
    </submittedName>
</protein>